<dbReference type="Proteomes" id="UP000887458">
    <property type="component" value="Unassembled WGS sequence"/>
</dbReference>
<name>A0ABQ8JJW7_DERPT</name>
<organism evidence="1 2">
    <name type="scientific">Dermatophagoides pteronyssinus</name>
    <name type="common">European house dust mite</name>
    <dbReference type="NCBI Taxonomy" id="6956"/>
    <lineage>
        <taxon>Eukaryota</taxon>
        <taxon>Metazoa</taxon>
        <taxon>Ecdysozoa</taxon>
        <taxon>Arthropoda</taxon>
        <taxon>Chelicerata</taxon>
        <taxon>Arachnida</taxon>
        <taxon>Acari</taxon>
        <taxon>Acariformes</taxon>
        <taxon>Sarcoptiformes</taxon>
        <taxon>Astigmata</taxon>
        <taxon>Psoroptidia</taxon>
        <taxon>Analgoidea</taxon>
        <taxon>Pyroglyphidae</taxon>
        <taxon>Dermatophagoidinae</taxon>
        <taxon>Dermatophagoides</taxon>
    </lineage>
</organism>
<gene>
    <name evidence="1" type="ORF">DERP_003422</name>
</gene>
<keyword evidence="2" id="KW-1185">Reference proteome</keyword>
<protein>
    <submittedName>
        <fullName evidence="1">Uncharacterized protein</fullName>
    </submittedName>
</protein>
<reference evidence="1 2" key="1">
    <citation type="journal article" date="2018" name="J. Allergy Clin. Immunol.">
        <title>High-quality assembly of Dermatophagoides pteronyssinus genome and transcriptome reveals a wide range of novel allergens.</title>
        <authorList>
            <person name="Liu X.Y."/>
            <person name="Yang K.Y."/>
            <person name="Wang M.Q."/>
            <person name="Kwok J.S."/>
            <person name="Zeng X."/>
            <person name="Yang Z."/>
            <person name="Xiao X.J."/>
            <person name="Lau C.P."/>
            <person name="Li Y."/>
            <person name="Huang Z.M."/>
            <person name="Ba J.G."/>
            <person name="Yim A.K."/>
            <person name="Ouyang C.Y."/>
            <person name="Ngai S.M."/>
            <person name="Chan T.F."/>
            <person name="Leung E.L."/>
            <person name="Liu L."/>
            <person name="Liu Z.G."/>
            <person name="Tsui S.K."/>
        </authorList>
    </citation>
    <scope>NUCLEOTIDE SEQUENCE [LARGE SCALE GENOMIC DNA]</scope>
    <source>
        <strain evidence="1">Derp</strain>
    </source>
</reference>
<sequence length="184" mass="21228">MEICGRISRKQRPIFQSSRQRQLQLQSSISPIAKIDVKNDQSFDNNIVDNKQIDNKNIENNNNDQIIEQDIVVVESNCKQKKSPISHDSVDDKIPNWKQSRKQFLDNLKQQRKIMQQLAKDDEIIIILDNNDNRLSPSKTATAPPSNTIADDNNSCRKCGQKFSSEVLARHEIFCCEQKNFQKS</sequence>
<reference evidence="1 2" key="2">
    <citation type="journal article" date="2022" name="Mol. Biol. Evol.">
        <title>Comparative Genomics Reveals Insights into the Divergent Evolution of Astigmatic Mites and Household Pest Adaptations.</title>
        <authorList>
            <person name="Xiong Q."/>
            <person name="Wan A.T."/>
            <person name="Liu X."/>
            <person name="Fung C.S."/>
            <person name="Xiao X."/>
            <person name="Malainual N."/>
            <person name="Hou J."/>
            <person name="Wang L."/>
            <person name="Wang M."/>
            <person name="Yang K.Y."/>
            <person name="Cui Y."/>
            <person name="Leung E.L."/>
            <person name="Nong W."/>
            <person name="Shin S.K."/>
            <person name="Au S.W."/>
            <person name="Jeong K.Y."/>
            <person name="Chew F.T."/>
            <person name="Hui J.H."/>
            <person name="Leung T.F."/>
            <person name="Tungtrongchitr A."/>
            <person name="Zhong N."/>
            <person name="Liu Z."/>
            <person name="Tsui S.K."/>
        </authorList>
    </citation>
    <scope>NUCLEOTIDE SEQUENCE [LARGE SCALE GENOMIC DNA]</scope>
    <source>
        <strain evidence="1">Derp</strain>
    </source>
</reference>
<proteinExistence type="predicted"/>
<evidence type="ECO:0000313" key="2">
    <source>
        <dbReference type="Proteomes" id="UP000887458"/>
    </source>
</evidence>
<accession>A0ABQ8JJW7</accession>
<evidence type="ECO:0000313" key="1">
    <source>
        <dbReference type="EMBL" id="KAH9422742.1"/>
    </source>
</evidence>
<dbReference type="EMBL" id="NJHN03000036">
    <property type="protein sequence ID" value="KAH9422742.1"/>
    <property type="molecule type" value="Genomic_DNA"/>
</dbReference>
<comment type="caution">
    <text evidence="1">The sequence shown here is derived from an EMBL/GenBank/DDBJ whole genome shotgun (WGS) entry which is preliminary data.</text>
</comment>